<sequence length="529" mass="60608">MYFFKKILYFLVLWYVCKKVSSARILAMFPTPSYSHQSVFKVYVEALAERGHEIFVIKPTTSVQIDHFAQLHKNITIIDATLSKHYLEKLFKESSIYRKRGIIADSSTVTASNYMGLARMISQQLDLPNVKKFIYDNNVSAANGRRFDVLVVEAFMDYPLVLSHLMGDLPVIQLSSGHGLAENFETMGAVARHPLYYPNLWRSRFSNLNVLETITEIYMELRLRNEFELLAEEQSDLMKIQFGDDTPDVTRLRDTVQLLLVNVHPIFDNNRPVPSSVQYLGGLHMHNMRVRELDGYVREILDNSTMGLVYVSFGTSVQSTSMDNEFLDELLDCFGRLPYNVAWKFDSANILNVKRSLPTNVYIQTWFDQYSLLHHRNVKAFVTQGGVQSTDEAIEALVPMVGLPMIGDQAYNADKLAQLKIGRSLDTATVNGEQLSRAIIDVATDAQYRNNLRSLRHAIREQIVKPLHKAVWYTEHLIKNKKNNSYLLKPKAANVSYGSYLMSHLFVPMITVTIMNYLQQTLHTTFFSL</sequence>
<evidence type="ECO:0000256" key="7">
    <source>
        <dbReference type="RuleBase" id="RU003718"/>
    </source>
</evidence>
<dbReference type="SUPFAM" id="SSF53756">
    <property type="entry name" value="UDP-Glycosyltransferase/glycogen phosphorylase"/>
    <property type="match status" value="1"/>
</dbReference>
<name>A0AAE6R6G3_9ABAC</name>
<proteinExistence type="inferred from homology"/>
<gene>
    <name evidence="8" type="primary">egt</name>
    <name evidence="8" type="ORF">Eudi_ORF136</name>
</gene>
<organism evidence="8 9">
    <name type="scientific">Artaxa digramma nucleopolyhedrovirus</name>
    <dbReference type="NCBI Taxonomy" id="3070910"/>
    <lineage>
        <taxon>Viruses</taxon>
        <taxon>Viruses incertae sedis</taxon>
        <taxon>Naldaviricetes</taxon>
        <taxon>Lefavirales</taxon>
        <taxon>Baculoviridae</taxon>
        <taxon>Alphabaculovirus</taxon>
        <taxon>Alphabaculovirus ardigrammae</taxon>
    </lineage>
</organism>
<accession>A0AAE6R6G3</accession>
<dbReference type="EMBL" id="MN233792">
    <property type="protein sequence ID" value="QHB21795.1"/>
    <property type="molecule type" value="Genomic_DNA"/>
</dbReference>
<dbReference type="GO" id="GO:0008194">
    <property type="term" value="F:UDP-glycosyltransferase activity"/>
    <property type="evidence" value="ECO:0007669"/>
    <property type="project" value="InterPro"/>
</dbReference>
<protein>
    <recommendedName>
        <fullName evidence="2 6">Ecdysteroid UDP-glucosyltransferase</fullName>
        <ecNumber evidence="6">2.4.1.-</ecNumber>
    </recommendedName>
</protein>
<dbReference type="Gene3D" id="3.40.50.2000">
    <property type="entry name" value="Glycogen Phosphorylase B"/>
    <property type="match status" value="1"/>
</dbReference>
<keyword evidence="3 6" id="KW-0328">Glycosyltransferase</keyword>
<comment type="function">
    <text evidence="6">Catalyzes the transfer of glucose from UDP-glucose to ecdysteroids which are insect molting hormones.</text>
</comment>
<keyword evidence="9" id="KW-1185">Reference proteome</keyword>
<dbReference type="Pfam" id="PF00201">
    <property type="entry name" value="UDPGT"/>
    <property type="match status" value="1"/>
</dbReference>
<keyword evidence="5" id="KW-0732">Signal</keyword>
<dbReference type="FunFam" id="3.40.50.2000:FF:000021">
    <property type="entry name" value="UDP-glucuronosyltransferase"/>
    <property type="match status" value="1"/>
</dbReference>
<dbReference type="PROSITE" id="PS00375">
    <property type="entry name" value="UDPGT"/>
    <property type="match status" value="1"/>
</dbReference>
<dbReference type="Proteomes" id="UP000830275">
    <property type="component" value="Segment"/>
</dbReference>
<evidence type="ECO:0000256" key="5">
    <source>
        <dbReference type="ARBA" id="ARBA00022729"/>
    </source>
</evidence>
<dbReference type="PANTHER" id="PTHR48043:SF159">
    <property type="entry name" value="EG:EG0003.4 PROTEIN-RELATED"/>
    <property type="match status" value="1"/>
</dbReference>
<evidence type="ECO:0000313" key="9">
    <source>
        <dbReference type="Proteomes" id="UP000830275"/>
    </source>
</evidence>
<evidence type="ECO:0000313" key="8">
    <source>
        <dbReference type="EMBL" id="QHB21795.1"/>
    </source>
</evidence>
<dbReference type="CDD" id="cd03784">
    <property type="entry name" value="GT1_Gtf-like"/>
    <property type="match status" value="1"/>
</dbReference>
<evidence type="ECO:0000256" key="4">
    <source>
        <dbReference type="ARBA" id="ARBA00022679"/>
    </source>
</evidence>
<keyword evidence="4 6" id="KW-0808">Transferase</keyword>
<evidence type="ECO:0000256" key="3">
    <source>
        <dbReference type="ARBA" id="ARBA00022676"/>
    </source>
</evidence>
<dbReference type="InterPro" id="IPR002213">
    <property type="entry name" value="UDP_glucos_trans"/>
</dbReference>
<evidence type="ECO:0000256" key="1">
    <source>
        <dbReference type="ARBA" id="ARBA00009995"/>
    </source>
</evidence>
<dbReference type="PANTHER" id="PTHR48043">
    <property type="entry name" value="EG:EG0003.4 PROTEIN-RELATED"/>
    <property type="match status" value="1"/>
</dbReference>
<dbReference type="InterPro" id="IPR016224">
    <property type="entry name" value="Ecdysteroid_UDP-Glc_Trfase"/>
</dbReference>
<comment type="similarity">
    <text evidence="1 6 7">Belongs to the UDP-glycosyltransferase family.</text>
</comment>
<dbReference type="InterPro" id="IPR050271">
    <property type="entry name" value="UDP-glycosyltransferase"/>
</dbReference>
<dbReference type="InterPro" id="IPR035595">
    <property type="entry name" value="UDP_glycos_trans_CS"/>
</dbReference>
<evidence type="ECO:0000256" key="2">
    <source>
        <dbReference type="ARBA" id="ARBA00013904"/>
    </source>
</evidence>
<reference evidence="8 9" key="1">
    <citation type="journal article" date="2019" name="Viruses">
        <title>Genome Analysis of a Novel Clade II.b Alphabaculovirus Obtained from Artaxa digramma.</title>
        <authorList>
            <person name="Li J."/>
            <person name="Duan X."/>
            <person name="Wang Q."/>
            <person name="Zhang L."/>
            <person name="Deng F."/>
            <person name="Wang H."/>
            <person name="Hu Z."/>
            <person name="Wang M."/>
            <person name="Wang J."/>
        </authorList>
    </citation>
    <scope>NUCLEOTIDE SEQUENCE [LARGE SCALE GENOMIC DNA]</scope>
    <source>
        <strain evidence="8 9">424</strain>
    </source>
</reference>
<dbReference type="EC" id="2.4.1.-" evidence="6"/>
<evidence type="ECO:0000256" key="6">
    <source>
        <dbReference type="PIRNR" id="PIRNR000476"/>
    </source>
</evidence>
<dbReference type="PIRSF" id="PIRSF000476">
    <property type="entry name" value="Ecdystd_UDP_glucosyltfrase"/>
    <property type="match status" value="1"/>
</dbReference>